<feature type="domain" description="Non-reducing end beta-L-arabinofuranosidase-like GH127 middle" evidence="3">
    <location>
        <begin position="438"/>
        <end position="532"/>
    </location>
</feature>
<feature type="domain" description="Ricin B lectin" evidence="2">
    <location>
        <begin position="703"/>
        <end position="756"/>
    </location>
</feature>
<dbReference type="Pfam" id="PF20736">
    <property type="entry name" value="Glyco_hydro127M"/>
    <property type="match status" value="1"/>
</dbReference>
<accession>A0A919V1Q4</accession>
<dbReference type="GO" id="GO:0005975">
    <property type="term" value="P:carbohydrate metabolic process"/>
    <property type="evidence" value="ECO:0007669"/>
    <property type="project" value="InterPro"/>
</dbReference>
<evidence type="ECO:0000259" key="1">
    <source>
        <dbReference type="Pfam" id="PF07944"/>
    </source>
</evidence>
<dbReference type="SUPFAM" id="SSF48208">
    <property type="entry name" value="Six-hairpin glycosidases"/>
    <property type="match status" value="1"/>
</dbReference>
<evidence type="ECO:0000259" key="2">
    <source>
        <dbReference type="Pfam" id="PF14200"/>
    </source>
</evidence>
<dbReference type="InterPro" id="IPR012878">
    <property type="entry name" value="Beta-AFase-like_GH127_cat"/>
</dbReference>
<dbReference type="InterPro" id="IPR035992">
    <property type="entry name" value="Ricin_B-like_lectins"/>
</dbReference>
<dbReference type="PANTHER" id="PTHR31151:SF0">
    <property type="entry name" value="PROLINE-TRNA LIGASE (DUF1680)"/>
    <property type="match status" value="1"/>
</dbReference>
<dbReference type="Pfam" id="PF14200">
    <property type="entry name" value="RicinB_lectin_2"/>
    <property type="match status" value="2"/>
</dbReference>
<dbReference type="InterPro" id="IPR006311">
    <property type="entry name" value="TAT_signal"/>
</dbReference>
<dbReference type="RefSeq" id="WP_239137709.1">
    <property type="nucleotide sequence ID" value="NZ_BOOU01000067.1"/>
</dbReference>
<dbReference type="Pfam" id="PF07944">
    <property type="entry name" value="Beta-AFase-like_GH127_cat"/>
    <property type="match status" value="1"/>
</dbReference>
<evidence type="ECO:0000313" key="5">
    <source>
        <dbReference type="Proteomes" id="UP000655287"/>
    </source>
</evidence>
<feature type="domain" description="Ricin B lectin" evidence="2">
    <location>
        <begin position="610"/>
        <end position="695"/>
    </location>
</feature>
<dbReference type="PROSITE" id="PS51318">
    <property type="entry name" value="TAT"/>
    <property type="match status" value="1"/>
</dbReference>
<gene>
    <name evidence="4" type="ORF">Sru01_49610</name>
</gene>
<organism evidence="4 5">
    <name type="scientific">Sphaerisporangium rufum</name>
    <dbReference type="NCBI Taxonomy" id="1381558"/>
    <lineage>
        <taxon>Bacteria</taxon>
        <taxon>Bacillati</taxon>
        <taxon>Actinomycetota</taxon>
        <taxon>Actinomycetes</taxon>
        <taxon>Streptosporangiales</taxon>
        <taxon>Streptosporangiaceae</taxon>
        <taxon>Sphaerisporangium</taxon>
    </lineage>
</organism>
<protein>
    <recommendedName>
        <fullName evidence="6">Ricin B lectin domain-containing protein</fullName>
    </recommendedName>
</protein>
<evidence type="ECO:0000313" key="4">
    <source>
        <dbReference type="EMBL" id="GII79979.1"/>
    </source>
</evidence>
<dbReference type="InterPro" id="IPR000772">
    <property type="entry name" value="Ricin_B_lectin"/>
</dbReference>
<evidence type="ECO:0000259" key="3">
    <source>
        <dbReference type="Pfam" id="PF20736"/>
    </source>
</evidence>
<dbReference type="PANTHER" id="PTHR31151">
    <property type="entry name" value="PROLINE-TRNA LIGASE (DUF1680)"/>
    <property type="match status" value="1"/>
</dbReference>
<dbReference type="Proteomes" id="UP000655287">
    <property type="component" value="Unassembled WGS sequence"/>
</dbReference>
<dbReference type="CDD" id="cd00161">
    <property type="entry name" value="beta-trefoil_Ricin-like"/>
    <property type="match status" value="1"/>
</dbReference>
<dbReference type="AlphaFoldDB" id="A0A919V1Q4"/>
<reference evidence="4" key="1">
    <citation type="submission" date="2021-01" db="EMBL/GenBank/DDBJ databases">
        <title>Whole genome shotgun sequence of Sphaerisporangium rufum NBRC 109079.</title>
        <authorList>
            <person name="Komaki H."/>
            <person name="Tamura T."/>
        </authorList>
    </citation>
    <scope>NUCLEOTIDE SEQUENCE</scope>
    <source>
        <strain evidence="4">NBRC 109079</strain>
    </source>
</reference>
<dbReference type="InterPro" id="IPR049046">
    <property type="entry name" value="Beta-AFase-like_GH127_middle"/>
</dbReference>
<dbReference type="EMBL" id="BOOU01000067">
    <property type="protein sequence ID" value="GII79979.1"/>
    <property type="molecule type" value="Genomic_DNA"/>
</dbReference>
<keyword evidence="5" id="KW-1185">Reference proteome</keyword>
<dbReference type="Gene3D" id="2.80.10.50">
    <property type="match status" value="2"/>
</dbReference>
<feature type="domain" description="Non-reducing end beta-L-arabinofuranosidase-like GH127 catalytic" evidence="1">
    <location>
        <begin position="50"/>
        <end position="428"/>
    </location>
</feature>
<name>A0A919V1Q4_9ACTN</name>
<proteinExistence type="predicted"/>
<dbReference type="InterPro" id="IPR008928">
    <property type="entry name" value="6-hairpin_glycosidase_sf"/>
</dbReference>
<comment type="caution">
    <text evidence="4">The sequence shown here is derived from an EMBL/GenBank/DDBJ whole genome shotgun (WGS) entry which is preliminary data.</text>
</comment>
<sequence length="757" mass="79784">MSPAALSRRRLLQAAGIALAGTAAGQALGAREAGAAAEIGVSAHPFRPGQVRLSAGRWLDGQNRTLAYLRFLDADRLLHTFRLNAGIASSARPCGGWEAPGVELRGHTTGHVLSALAQAYAITGDPAYQSKGAYLVDALAACQAAAPGRGFHAGYLSAFPEGFFDRLESGQGGWAPWYTLHKIMAGLLDQHVLAGNSRARTVAVALAGWVDRRTGRLGGQRMQSVLDTEFGGMGAVLTDLYLRTGDARWSGVARRFDHAAAFDPLAAGQDRLDGLHARAQVPKWIGAARAYQATGVTRYRDIAVNAWNIAVGAHTYVIGGTGQAERFGPPGAVAGHLTGDVCESCTTHNLLKLTRELFTLHPDRAELFDYYERALLNQLIGQQNPADDHGHVCHFTPLHPGARRTYGTDYDTFTCCQGTGLETHTGLADSIYFHRGTTLIVNLFTPSVLDWTERGITVTQTTAYPASDTTTLRVTGNVAGSWSMRIRIPAWAAGATVGVNGTRQRVATDPGGYAILTRAWADGDTVTVRLPMQVTVRAAGDDPNLAAITYGPVVLAGDYGDTALGAVPGLATTSVIRTGSTTLAFTATANGAPVRLIPFYDAHGVNYNVYWNIGGGGGLPGGWARIGNAVTGLVLDGGGEVAPGSVLKQWDWDGSTNLQWQPVDLGGGWYRIVNRTNGLVLDSRGDTAAGAVCRQAAWHGGDDQQWWLNSVGGGRYQIINRGTGTALDGMGGTSAGAAVVLRPPNSGAGDRWTITAA</sequence>
<dbReference type="PROSITE" id="PS50231">
    <property type="entry name" value="RICIN_B_LECTIN"/>
    <property type="match status" value="1"/>
</dbReference>
<dbReference type="SUPFAM" id="SSF50370">
    <property type="entry name" value="Ricin B-like lectins"/>
    <property type="match status" value="1"/>
</dbReference>
<evidence type="ECO:0008006" key="6">
    <source>
        <dbReference type="Google" id="ProtNLM"/>
    </source>
</evidence>